<evidence type="ECO:0000313" key="8">
    <source>
        <dbReference type="EMBL" id="MBA4664534.1"/>
    </source>
</evidence>
<evidence type="ECO:0000259" key="7">
    <source>
        <dbReference type="Pfam" id="PF03168"/>
    </source>
</evidence>
<name>A0A7C9ACJ4_OPUST</name>
<feature type="transmembrane region" description="Helical" evidence="6">
    <location>
        <begin position="154"/>
        <end position="176"/>
    </location>
</feature>
<dbReference type="InterPro" id="IPR044839">
    <property type="entry name" value="NDR1-like"/>
</dbReference>
<reference evidence="8" key="2">
    <citation type="submission" date="2020-07" db="EMBL/GenBank/DDBJ databases">
        <authorList>
            <person name="Vera ALvarez R."/>
            <person name="Arias-Moreno D.M."/>
            <person name="Jimenez-Jacinto V."/>
            <person name="Jimenez-Bremont J.F."/>
            <person name="Swaminathan K."/>
            <person name="Moose S.P."/>
            <person name="Guerrero-Gonzalez M.L."/>
            <person name="Marino-Ramirez L."/>
            <person name="Landsman D."/>
            <person name="Rodriguez-Kessler M."/>
            <person name="Delgado-Sanchez P."/>
        </authorList>
    </citation>
    <scope>NUCLEOTIDE SEQUENCE</scope>
    <source>
        <tissue evidence="8">Cladode</tissue>
    </source>
</reference>
<feature type="region of interest" description="Disordered" evidence="5">
    <location>
        <begin position="1"/>
        <end position="145"/>
    </location>
</feature>
<evidence type="ECO:0000256" key="4">
    <source>
        <dbReference type="ARBA" id="ARBA00023136"/>
    </source>
</evidence>
<feature type="compositionally biased region" description="Pro residues" evidence="5">
    <location>
        <begin position="52"/>
        <end position="90"/>
    </location>
</feature>
<evidence type="ECO:0000256" key="6">
    <source>
        <dbReference type="SAM" id="Phobius"/>
    </source>
</evidence>
<feature type="compositionally biased region" description="Acidic residues" evidence="5">
    <location>
        <begin position="136"/>
        <end position="145"/>
    </location>
</feature>
<sequence length="350" mass="38215">MTPGEEPSHHHLPKMIDDPDDDDGDDDQQHYPYPPPNYHPSFPDQQPDYHPPHYPPPQHRNHPSPRPQPTPPPHRTPPPPTPRHTPPPPPHSKRRSPTPPPPASSQSLQKPPPPAPPSPPTPPPQKPRAAPPYTNFDDEDDDEDDKYSNLRRQICGVLFAILLLVGLVALILWLIYRPHKPKFAATSAAVYFLNVTSPPFISASLQITIVTHNPNKRTSLYYDGLTVGVYYRNQAITPPVSLPPLALKTRTAVMMSPVVEGATVMAAGDVVEGLAADEAYGVVGLSWVMVGRVRYKAGGWFRSGHGRVFVRCDVIVGLKQGTPGVLNGGAFSNPSGQVPLLGAPPCFVDM</sequence>
<feature type="domain" description="Late embryogenesis abundant protein LEA-2 subgroup" evidence="7">
    <location>
        <begin position="213"/>
        <end position="312"/>
    </location>
</feature>
<evidence type="ECO:0000256" key="3">
    <source>
        <dbReference type="ARBA" id="ARBA00022989"/>
    </source>
</evidence>
<keyword evidence="2 6" id="KW-0812">Transmembrane</keyword>
<protein>
    <recommendedName>
        <fullName evidence="7">Late embryogenesis abundant protein LEA-2 subgroup domain-containing protein</fullName>
    </recommendedName>
</protein>
<evidence type="ECO:0000256" key="1">
    <source>
        <dbReference type="ARBA" id="ARBA00004167"/>
    </source>
</evidence>
<dbReference type="EMBL" id="GISG01224055">
    <property type="protein sequence ID" value="MBA4664534.1"/>
    <property type="molecule type" value="Transcribed_RNA"/>
</dbReference>
<feature type="compositionally biased region" description="Pro residues" evidence="5">
    <location>
        <begin position="110"/>
        <end position="130"/>
    </location>
</feature>
<feature type="compositionally biased region" description="Low complexity" evidence="5">
    <location>
        <begin position="39"/>
        <end position="48"/>
    </location>
</feature>
<dbReference type="PANTHER" id="PTHR31415:SF9">
    <property type="entry name" value="OS05G0367900 PROTEIN"/>
    <property type="match status" value="1"/>
</dbReference>
<dbReference type="InterPro" id="IPR004864">
    <property type="entry name" value="LEA_2"/>
</dbReference>
<dbReference type="GO" id="GO:0009506">
    <property type="term" value="C:plasmodesma"/>
    <property type="evidence" value="ECO:0007669"/>
    <property type="project" value="TreeGrafter"/>
</dbReference>
<dbReference type="PANTHER" id="PTHR31415">
    <property type="entry name" value="OS05G0367900 PROTEIN"/>
    <property type="match status" value="1"/>
</dbReference>
<accession>A0A7C9ACJ4</accession>
<comment type="subcellular location">
    <subcellularLocation>
        <location evidence="1">Membrane</location>
        <topology evidence="1">Single-pass membrane protein</topology>
    </subcellularLocation>
</comment>
<dbReference type="Pfam" id="PF03168">
    <property type="entry name" value="LEA_2"/>
    <property type="match status" value="1"/>
</dbReference>
<proteinExistence type="predicted"/>
<reference evidence="8" key="1">
    <citation type="journal article" date="2013" name="J. Plant Res.">
        <title>Effect of fungi and light on seed germination of three Opuntia species from semiarid lands of central Mexico.</title>
        <authorList>
            <person name="Delgado-Sanchez P."/>
            <person name="Jimenez-Bremont J.F."/>
            <person name="Guerrero-Gonzalez Mde L."/>
            <person name="Flores J."/>
        </authorList>
    </citation>
    <scope>NUCLEOTIDE SEQUENCE</scope>
    <source>
        <tissue evidence="8">Cladode</tissue>
    </source>
</reference>
<dbReference type="AlphaFoldDB" id="A0A7C9ACJ4"/>
<keyword evidence="4 6" id="KW-0472">Membrane</keyword>
<dbReference type="GO" id="GO:0005886">
    <property type="term" value="C:plasma membrane"/>
    <property type="evidence" value="ECO:0007669"/>
    <property type="project" value="TreeGrafter"/>
</dbReference>
<keyword evidence="3 6" id="KW-1133">Transmembrane helix</keyword>
<evidence type="ECO:0000256" key="5">
    <source>
        <dbReference type="SAM" id="MobiDB-lite"/>
    </source>
</evidence>
<feature type="compositionally biased region" description="Basic and acidic residues" evidence="5">
    <location>
        <begin position="1"/>
        <end position="17"/>
    </location>
</feature>
<dbReference type="GO" id="GO:0098542">
    <property type="term" value="P:defense response to other organism"/>
    <property type="evidence" value="ECO:0007669"/>
    <property type="project" value="InterPro"/>
</dbReference>
<organism evidence="8">
    <name type="scientific">Opuntia streptacantha</name>
    <name type="common">Prickly pear cactus</name>
    <name type="synonym">Opuntia cardona</name>
    <dbReference type="NCBI Taxonomy" id="393608"/>
    <lineage>
        <taxon>Eukaryota</taxon>
        <taxon>Viridiplantae</taxon>
        <taxon>Streptophyta</taxon>
        <taxon>Embryophyta</taxon>
        <taxon>Tracheophyta</taxon>
        <taxon>Spermatophyta</taxon>
        <taxon>Magnoliopsida</taxon>
        <taxon>eudicotyledons</taxon>
        <taxon>Gunneridae</taxon>
        <taxon>Pentapetalae</taxon>
        <taxon>Caryophyllales</taxon>
        <taxon>Cactineae</taxon>
        <taxon>Cactaceae</taxon>
        <taxon>Opuntioideae</taxon>
        <taxon>Opuntia</taxon>
    </lineage>
</organism>
<evidence type="ECO:0000256" key="2">
    <source>
        <dbReference type="ARBA" id="ARBA00022692"/>
    </source>
</evidence>